<evidence type="ECO:0000256" key="10">
    <source>
        <dbReference type="ARBA" id="ARBA00022723"/>
    </source>
</evidence>
<comment type="caution">
    <text evidence="27">The sequence shown here is derived from an EMBL/GenBank/DDBJ whole genome shotgun (WGS) entry which is preliminary data.</text>
</comment>
<dbReference type="GO" id="GO:0046872">
    <property type="term" value="F:metal ion binding"/>
    <property type="evidence" value="ECO:0007669"/>
    <property type="project" value="UniProtKB-KW"/>
</dbReference>
<keyword evidence="14 21" id="KW-0067">ATP-binding</keyword>
<dbReference type="PIRSF" id="PIRSF038147">
    <property type="entry name" value="Ser/Thr_PK_RIO1"/>
    <property type="match status" value="1"/>
</dbReference>
<dbReference type="AlphaFoldDB" id="A0A9J6FAR7"/>
<dbReference type="OMA" id="HPMSLDF"/>
<evidence type="ECO:0000313" key="28">
    <source>
        <dbReference type="Proteomes" id="UP000821853"/>
    </source>
</evidence>
<evidence type="ECO:0000256" key="18">
    <source>
        <dbReference type="ARBA" id="ARBA00049360"/>
    </source>
</evidence>
<dbReference type="InterPro" id="IPR051272">
    <property type="entry name" value="RIO-type_Ser/Thr_kinase"/>
</dbReference>
<keyword evidence="15" id="KW-0460">Magnesium</keyword>
<keyword evidence="13" id="KW-0378">Hydrolase</keyword>
<evidence type="ECO:0000256" key="21">
    <source>
        <dbReference type="PIRNR" id="PIRNR038147"/>
    </source>
</evidence>
<evidence type="ECO:0000259" key="26">
    <source>
        <dbReference type="SMART" id="SM00090"/>
    </source>
</evidence>
<gene>
    <name evidence="27" type="ORF">HPB48_015812</name>
</gene>
<evidence type="ECO:0000256" key="20">
    <source>
        <dbReference type="ARBA" id="ARBA00063876"/>
    </source>
</evidence>
<evidence type="ECO:0000256" key="12">
    <source>
        <dbReference type="ARBA" id="ARBA00022777"/>
    </source>
</evidence>
<evidence type="ECO:0000256" key="15">
    <source>
        <dbReference type="ARBA" id="ARBA00022842"/>
    </source>
</evidence>
<comment type="catalytic activity">
    <reaction evidence="16 21">
        <text>L-threonyl-[protein] + ATP = O-phospho-L-threonyl-[protein] + ADP + H(+)</text>
        <dbReference type="Rhea" id="RHEA:46608"/>
        <dbReference type="Rhea" id="RHEA-COMP:11060"/>
        <dbReference type="Rhea" id="RHEA-COMP:11605"/>
        <dbReference type="ChEBI" id="CHEBI:15378"/>
        <dbReference type="ChEBI" id="CHEBI:30013"/>
        <dbReference type="ChEBI" id="CHEBI:30616"/>
        <dbReference type="ChEBI" id="CHEBI:61977"/>
        <dbReference type="ChEBI" id="CHEBI:456216"/>
        <dbReference type="EC" id="2.7.11.1"/>
    </reaction>
</comment>
<feature type="region of interest" description="Disordered" evidence="25">
    <location>
        <begin position="486"/>
        <end position="579"/>
    </location>
</feature>
<comment type="similarity">
    <text evidence="3 21">Belongs to the protein kinase superfamily. RIO-type Ser/Thr kinase family.</text>
</comment>
<dbReference type="SUPFAM" id="SSF56112">
    <property type="entry name" value="Protein kinase-like (PK-like)"/>
    <property type="match status" value="1"/>
</dbReference>
<dbReference type="Proteomes" id="UP000821853">
    <property type="component" value="Chromosome 1"/>
</dbReference>
<feature type="binding site" evidence="24">
    <location>
        <position position="373"/>
    </location>
    <ligand>
        <name>Mg(2+)</name>
        <dbReference type="ChEBI" id="CHEBI:18420"/>
    </ligand>
</feature>
<evidence type="ECO:0000256" key="5">
    <source>
        <dbReference type="ARBA" id="ARBA00016038"/>
    </source>
</evidence>
<evidence type="ECO:0000256" key="24">
    <source>
        <dbReference type="PIRSR" id="PIRSR038147-3"/>
    </source>
</evidence>
<comment type="cofactor">
    <cofactor evidence="1 24">
        <name>Mg(2+)</name>
        <dbReference type="ChEBI" id="CHEBI:18420"/>
    </cofactor>
</comment>
<dbReference type="OrthoDB" id="205248at2759"/>
<dbReference type="CDD" id="cd05147">
    <property type="entry name" value="RIO1_euk"/>
    <property type="match status" value="1"/>
</dbReference>
<dbReference type="GO" id="GO:0042254">
    <property type="term" value="P:ribosome biogenesis"/>
    <property type="evidence" value="ECO:0007669"/>
    <property type="project" value="UniProtKB-KW"/>
</dbReference>
<feature type="compositionally biased region" description="Acidic residues" evidence="25">
    <location>
        <begin position="512"/>
        <end position="524"/>
    </location>
</feature>
<dbReference type="PANTHER" id="PTHR45723">
    <property type="entry name" value="SERINE/THREONINE-PROTEIN KINASE RIO1"/>
    <property type="match status" value="1"/>
</dbReference>
<comment type="subunit">
    <text evidence="20">Associates with the precursor of the 40S ribosome subunit. Interacts (via its N-terminus) with PRMT5 (via its N-terminus). Interacts with WDR77. Found in a PRMT5 complex composed of PRMT5, WDR77 and RIOK1. Interacts (via its C-terminus) with NCL; this interaction targets NCL for PRTM5 methylation.</text>
</comment>
<dbReference type="EMBL" id="JABSTR010000001">
    <property type="protein sequence ID" value="KAH9359799.1"/>
    <property type="molecule type" value="Genomic_DNA"/>
</dbReference>
<keyword evidence="8 21" id="KW-0723">Serine/threonine-protein kinase</keyword>
<organism evidence="27 28">
    <name type="scientific">Haemaphysalis longicornis</name>
    <name type="common">Bush tick</name>
    <dbReference type="NCBI Taxonomy" id="44386"/>
    <lineage>
        <taxon>Eukaryota</taxon>
        <taxon>Metazoa</taxon>
        <taxon>Ecdysozoa</taxon>
        <taxon>Arthropoda</taxon>
        <taxon>Chelicerata</taxon>
        <taxon>Arachnida</taxon>
        <taxon>Acari</taxon>
        <taxon>Parasitiformes</taxon>
        <taxon>Ixodida</taxon>
        <taxon>Ixodoidea</taxon>
        <taxon>Ixodidae</taxon>
        <taxon>Haemaphysalinae</taxon>
        <taxon>Haemaphysalis</taxon>
    </lineage>
</organism>
<name>A0A9J6FAR7_HAELO</name>
<reference evidence="27 28" key="1">
    <citation type="journal article" date="2020" name="Cell">
        <title>Large-Scale Comparative Analyses of Tick Genomes Elucidate Their Genetic Diversity and Vector Capacities.</title>
        <authorList>
            <consortium name="Tick Genome and Microbiome Consortium (TIGMIC)"/>
            <person name="Jia N."/>
            <person name="Wang J."/>
            <person name="Shi W."/>
            <person name="Du L."/>
            <person name="Sun Y."/>
            <person name="Zhan W."/>
            <person name="Jiang J.F."/>
            <person name="Wang Q."/>
            <person name="Zhang B."/>
            <person name="Ji P."/>
            <person name="Bell-Sakyi L."/>
            <person name="Cui X.M."/>
            <person name="Yuan T.T."/>
            <person name="Jiang B.G."/>
            <person name="Yang W.F."/>
            <person name="Lam T.T."/>
            <person name="Chang Q.C."/>
            <person name="Ding S.J."/>
            <person name="Wang X.J."/>
            <person name="Zhu J.G."/>
            <person name="Ruan X.D."/>
            <person name="Zhao L."/>
            <person name="Wei J.T."/>
            <person name="Ye R.Z."/>
            <person name="Que T.C."/>
            <person name="Du C.H."/>
            <person name="Zhou Y.H."/>
            <person name="Cheng J.X."/>
            <person name="Dai P.F."/>
            <person name="Guo W.B."/>
            <person name="Han X.H."/>
            <person name="Huang E.J."/>
            <person name="Li L.F."/>
            <person name="Wei W."/>
            <person name="Gao Y.C."/>
            <person name="Liu J.Z."/>
            <person name="Shao H.Z."/>
            <person name="Wang X."/>
            <person name="Wang C.C."/>
            <person name="Yang T.C."/>
            <person name="Huo Q.B."/>
            <person name="Li W."/>
            <person name="Chen H.Y."/>
            <person name="Chen S.E."/>
            <person name="Zhou L.G."/>
            <person name="Ni X.B."/>
            <person name="Tian J.H."/>
            <person name="Sheng Y."/>
            <person name="Liu T."/>
            <person name="Pan Y.S."/>
            <person name="Xia L.Y."/>
            <person name="Li J."/>
            <person name="Zhao F."/>
            <person name="Cao W.C."/>
        </authorList>
    </citation>
    <scope>NUCLEOTIDE SEQUENCE [LARGE SCALE GENOMIC DNA]</scope>
    <source>
        <strain evidence="27">HaeL-2018</strain>
    </source>
</reference>
<dbReference type="Gene3D" id="3.30.200.20">
    <property type="entry name" value="Phosphorylase Kinase, domain 1"/>
    <property type="match status" value="1"/>
</dbReference>
<evidence type="ECO:0000256" key="19">
    <source>
        <dbReference type="ARBA" id="ARBA00057025"/>
    </source>
</evidence>
<evidence type="ECO:0000256" key="23">
    <source>
        <dbReference type="PIRSR" id="PIRSR038147-2"/>
    </source>
</evidence>
<feature type="compositionally biased region" description="Basic residues" evidence="25">
    <location>
        <begin position="556"/>
        <end position="579"/>
    </location>
</feature>
<comment type="catalytic activity">
    <reaction evidence="18">
        <text>ATP + H2O = ADP + phosphate + H(+)</text>
        <dbReference type="Rhea" id="RHEA:13065"/>
        <dbReference type="ChEBI" id="CHEBI:15377"/>
        <dbReference type="ChEBI" id="CHEBI:15378"/>
        <dbReference type="ChEBI" id="CHEBI:30616"/>
        <dbReference type="ChEBI" id="CHEBI:43474"/>
        <dbReference type="ChEBI" id="CHEBI:456216"/>
    </reaction>
</comment>
<proteinExistence type="inferred from homology"/>
<evidence type="ECO:0000256" key="11">
    <source>
        <dbReference type="ARBA" id="ARBA00022741"/>
    </source>
</evidence>
<evidence type="ECO:0000256" key="13">
    <source>
        <dbReference type="ARBA" id="ARBA00022801"/>
    </source>
</evidence>
<evidence type="ECO:0000256" key="25">
    <source>
        <dbReference type="SAM" id="MobiDB-lite"/>
    </source>
</evidence>
<evidence type="ECO:0000256" key="2">
    <source>
        <dbReference type="ARBA" id="ARBA00004496"/>
    </source>
</evidence>
<dbReference type="GO" id="GO:0005524">
    <property type="term" value="F:ATP binding"/>
    <property type="evidence" value="ECO:0007669"/>
    <property type="project" value="UniProtKB-KW"/>
</dbReference>
<dbReference type="SMART" id="SM00090">
    <property type="entry name" value="RIO"/>
    <property type="match status" value="1"/>
</dbReference>
<evidence type="ECO:0000256" key="4">
    <source>
        <dbReference type="ARBA" id="ARBA00012513"/>
    </source>
</evidence>
<feature type="region of interest" description="Disordered" evidence="25">
    <location>
        <begin position="58"/>
        <end position="96"/>
    </location>
</feature>
<dbReference type="VEuPathDB" id="VectorBase:HLOH_056807"/>
<comment type="subcellular location">
    <subcellularLocation>
        <location evidence="2">Cytoplasm</location>
    </subcellularLocation>
</comment>
<dbReference type="GO" id="GO:0005737">
    <property type="term" value="C:cytoplasm"/>
    <property type="evidence" value="ECO:0007669"/>
    <property type="project" value="UniProtKB-SubCell"/>
</dbReference>
<keyword evidence="6" id="KW-0963">Cytoplasm</keyword>
<dbReference type="InterPro" id="IPR017407">
    <property type="entry name" value="Ser/Thr_kinase_Rio1"/>
</dbReference>
<dbReference type="FunFam" id="1.10.510.10:FF:000232">
    <property type="entry name" value="Serine/threonine-protein kinase RIO1"/>
    <property type="match status" value="1"/>
</dbReference>
<evidence type="ECO:0000256" key="9">
    <source>
        <dbReference type="ARBA" id="ARBA00022679"/>
    </source>
</evidence>
<feature type="domain" description="RIO kinase" evidence="26">
    <location>
        <begin position="181"/>
        <end position="419"/>
    </location>
</feature>
<dbReference type="Gene3D" id="1.10.510.10">
    <property type="entry name" value="Transferase(Phosphotransferase) domain 1"/>
    <property type="match status" value="1"/>
</dbReference>
<keyword evidence="12 21" id="KW-0418">Kinase</keyword>
<dbReference type="Pfam" id="PF01163">
    <property type="entry name" value="RIO1"/>
    <property type="match status" value="1"/>
</dbReference>
<feature type="binding site" evidence="23">
    <location>
        <position position="240"/>
    </location>
    <ligand>
        <name>ATP</name>
        <dbReference type="ChEBI" id="CHEBI:30616"/>
    </ligand>
</feature>
<protein>
    <recommendedName>
        <fullName evidence="5 21">Serine/threonine-protein kinase RIO1</fullName>
        <ecNumber evidence="4 21">2.7.11.1</ecNumber>
    </recommendedName>
</protein>
<keyword evidence="11 21" id="KW-0547">Nucleotide-binding</keyword>
<evidence type="ECO:0000256" key="6">
    <source>
        <dbReference type="ARBA" id="ARBA00022490"/>
    </source>
</evidence>
<dbReference type="InterPro" id="IPR018935">
    <property type="entry name" value="RIO_kinase_CS"/>
</dbReference>
<dbReference type="GO" id="GO:0016787">
    <property type="term" value="F:hydrolase activity"/>
    <property type="evidence" value="ECO:0007669"/>
    <property type="project" value="UniProtKB-KW"/>
</dbReference>
<comment type="catalytic activity">
    <reaction evidence="17 21">
        <text>L-seryl-[protein] + ATP = O-phospho-L-seryl-[protein] + ADP + H(+)</text>
        <dbReference type="Rhea" id="RHEA:17989"/>
        <dbReference type="Rhea" id="RHEA-COMP:9863"/>
        <dbReference type="Rhea" id="RHEA-COMP:11604"/>
        <dbReference type="ChEBI" id="CHEBI:15378"/>
        <dbReference type="ChEBI" id="CHEBI:29999"/>
        <dbReference type="ChEBI" id="CHEBI:30616"/>
        <dbReference type="ChEBI" id="CHEBI:83421"/>
        <dbReference type="ChEBI" id="CHEBI:456216"/>
        <dbReference type="EC" id="2.7.11.1"/>
    </reaction>
</comment>
<dbReference type="PROSITE" id="PS01245">
    <property type="entry name" value="RIO1"/>
    <property type="match status" value="1"/>
</dbReference>
<keyword evidence="9 21" id="KW-0808">Transferase</keyword>
<comment type="function">
    <text evidence="19">Involved in the final steps of cytoplasmic maturation of the 40S ribosomal subunit. Involved in processing of 18S-E pre-rRNA to the mature 18S rRNA. Required for the recycling of NOB1 and PNO1 from the late 40S precursor. The association with the very late 40S subunit intermediate may involve a translation-like checkpoint point cycle preceeding the binding to the 60S ribosomal subunit. Despite the protein kinase domain is proposed to act predominantly as an ATPase. The catalytic activity regulates its dynamic association with the 40S subunit. In addition to its role in ribosomal biogenesis acts as an adapter protein by recruiting NCL/nucleolin the to PRMT5 complex for its symmetrical methylation.</text>
</comment>
<dbReference type="InterPro" id="IPR011009">
    <property type="entry name" value="Kinase-like_dom_sf"/>
</dbReference>
<evidence type="ECO:0000256" key="16">
    <source>
        <dbReference type="ARBA" id="ARBA00047899"/>
    </source>
</evidence>
<sequence length="579" mass="64267">MNCDVTEGQFDDANSGAEPGSNLGRGDQLVVDGAHKSSGVCAESQRVSISAADVAEGQFDDADTGADVTRGTEPANLGEHVVSDGSSDEEDDLSDDGYEWDDLARGGSLCHSPGGAGNHPNAQCGVRASSFQSQCKVLSGKYSGKVNLEAYAGPAAVSAGALSVLNEASRRHEAERVRVRDKVERATAEQVLDRKTRIILFKLLNRGLVAQINGCVSTGKEANVYHATAGTDGAPDRAIKIYKTSILVFKDRDRYVTGEFRFRSGYCSSNPRKMVRTWAEKEMRNLSRIYAAGLPCPKPIVLRSHVLVMDFVGKDGWPAPKLKDVALSESKTRELYRDCVVMMRRLYHDCRLVHADLSEYNLLYHEGKAVIIDVSQSVEHDHPNALEFLRKDCTNLTDFFIRRGVKTMSVRQLFDFVTDPTITEVNMDAYLEKAQSLVEEAANQVEEEVFKKSYIPHRLDDVLDFESDIVGVQEDKKKILYHTITGMKPDLSGPAEKPVILDGESDSASTDPTEDECEDEEDSEEGSKFVNAARPKGESAEQRRERKKAVKEARREKRKEKMPKHLKKRKEKQGKSRKK</sequence>
<evidence type="ECO:0000256" key="17">
    <source>
        <dbReference type="ARBA" id="ARBA00048679"/>
    </source>
</evidence>
<keyword evidence="7" id="KW-0690">Ribosome biogenesis</keyword>
<feature type="compositionally biased region" description="Basic and acidic residues" evidence="25">
    <location>
        <begin position="535"/>
        <end position="555"/>
    </location>
</feature>
<keyword evidence="28" id="KW-1185">Reference proteome</keyword>
<dbReference type="EC" id="2.7.11.1" evidence="4 21"/>
<feature type="active site" description="Proton acceptor" evidence="22">
    <location>
        <position position="356"/>
    </location>
</feature>
<evidence type="ECO:0000313" key="27">
    <source>
        <dbReference type="EMBL" id="KAH9359799.1"/>
    </source>
</evidence>
<evidence type="ECO:0000256" key="3">
    <source>
        <dbReference type="ARBA" id="ARBA00009196"/>
    </source>
</evidence>
<feature type="binding site" evidence="24">
    <location>
        <position position="361"/>
    </location>
    <ligand>
        <name>Mg(2+)</name>
        <dbReference type="ChEBI" id="CHEBI:18420"/>
    </ligand>
</feature>
<evidence type="ECO:0000256" key="7">
    <source>
        <dbReference type="ARBA" id="ARBA00022517"/>
    </source>
</evidence>
<dbReference type="InterPro" id="IPR018934">
    <property type="entry name" value="RIO_dom"/>
</dbReference>
<feature type="region of interest" description="Disordered" evidence="25">
    <location>
        <begin position="1"/>
        <end position="29"/>
    </location>
</feature>
<evidence type="ECO:0000256" key="1">
    <source>
        <dbReference type="ARBA" id="ARBA00001946"/>
    </source>
</evidence>
<feature type="active site" description="4-aspartylphosphate intermediate" evidence="22">
    <location>
        <position position="373"/>
    </location>
</feature>
<dbReference type="InterPro" id="IPR000687">
    <property type="entry name" value="RIO_kinase"/>
</dbReference>
<keyword evidence="10" id="KW-0479">Metal-binding</keyword>
<dbReference type="GO" id="GO:0004674">
    <property type="term" value="F:protein serine/threonine kinase activity"/>
    <property type="evidence" value="ECO:0007669"/>
    <property type="project" value="UniProtKB-KW"/>
</dbReference>
<accession>A0A9J6FAR7</accession>
<evidence type="ECO:0000256" key="22">
    <source>
        <dbReference type="PIRSR" id="PIRSR038147-1"/>
    </source>
</evidence>
<evidence type="ECO:0000256" key="14">
    <source>
        <dbReference type="ARBA" id="ARBA00022840"/>
    </source>
</evidence>
<feature type="compositionally biased region" description="Acidic residues" evidence="25">
    <location>
        <begin position="86"/>
        <end position="96"/>
    </location>
</feature>
<evidence type="ECO:0000256" key="8">
    <source>
        <dbReference type="ARBA" id="ARBA00022527"/>
    </source>
</evidence>
<dbReference type="FunFam" id="3.30.200.20:FF:000148">
    <property type="entry name" value="Serine/threonine-protein kinase RIO1"/>
    <property type="match status" value="1"/>
</dbReference>